<dbReference type="EMBL" id="AGNK02000853">
    <property type="status" value="NOT_ANNOTATED_CDS"/>
    <property type="molecule type" value="Genomic_DNA"/>
</dbReference>
<feature type="domain" description="DUF1618" evidence="1">
    <location>
        <begin position="245"/>
        <end position="353"/>
    </location>
</feature>
<dbReference type="PANTHER" id="PTHR33074:SF128">
    <property type="entry name" value="EXPRESSED PROTEIN"/>
    <property type="match status" value="1"/>
</dbReference>
<sequence>MAAVAAAAVTPDAGGSGSSSSSRDRACPLPNWIMLDRYVFTRLDLNSCKEDETTSPLCHTSQGDPFRVSFRFAAPPAISRFYLHVQGGNLSEPCHSSCRILASHKNAVLFCIYVALPVPVEYLSNPESEPFPRFFKQDLFVYIAGDRPSLKVIPRCPNPEEGVEDPQLYDPLADIVQFWDAEAIWSEVTPGSGAEEVEAQLCLYYSYDSSWELLALPIFCKREDTDALFSWSTTTALAFGTYLCWIDYQCGVLFCDMSQERLKVTYLPLPADHHLATNVCMKTYRSISIVQDEGASMFTFEINFWTLVVEDRMEWKHERVLRDNELCIDKLVPTPHGPLMLPIVSMEDPQVTYFLICELGYDAKKAWVVPVDLISRSMMYVLPYDKDADKARTSWQSFAPFLPSEITKFFQQKNGNY</sequence>
<dbReference type="eggNOG" id="ENOG502R3CR">
    <property type="taxonomic scope" value="Eukaryota"/>
</dbReference>
<evidence type="ECO:0000313" key="2">
    <source>
        <dbReference type="EnsemblPlants" id="KQL23433"/>
    </source>
</evidence>
<dbReference type="Pfam" id="PF07762">
    <property type="entry name" value="DUF1618"/>
    <property type="match status" value="1"/>
</dbReference>
<protein>
    <recommendedName>
        <fullName evidence="1">DUF1618 domain-containing protein</fullName>
    </recommendedName>
</protein>
<accession>K3ZZG1</accession>
<dbReference type="InParanoid" id="K3ZZG1"/>
<dbReference type="HOGENOM" id="CLU_019112_1_1_1"/>
<proteinExistence type="predicted"/>
<dbReference type="PANTHER" id="PTHR33074">
    <property type="entry name" value="EXPRESSED PROTEIN-RELATED"/>
    <property type="match status" value="1"/>
</dbReference>
<organism evidence="2 3">
    <name type="scientific">Setaria italica</name>
    <name type="common">Foxtail millet</name>
    <name type="synonym">Panicum italicum</name>
    <dbReference type="NCBI Taxonomy" id="4555"/>
    <lineage>
        <taxon>Eukaryota</taxon>
        <taxon>Viridiplantae</taxon>
        <taxon>Streptophyta</taxon>
        <taxon>Embryophyta</taxon>
        <taxon>Tracheophyta</taxon>
        <taxon>Spermatophyta</taxon>
        <taxon>Magnoliopsida</taxon>
        <taxon>Liliopsida</taxon>
        <taxon>Poales</taxon>
        <taxon>Poaceae</taxon>
        <taxon>PACMAD clade</taxon>
        <taxon>Panicoideae</taxon>
        <taxon>Panicodae</taxon>
        <taxon>Paniceae</taxon>
        <taxon>Cenchrinae</taxon>
        <taxon>Setaria</taxon>
    </lineage>
</organism>
<dbReference type="Gramene" id="KQL23433">
    <property type="protein sequence ID" value="KQL23433"/>
    <property type="gene ID" value="SETIT_031993mg"/>
</dbReference>
<reference evidence="3" key="1">
    <citation type="journal article" date="2012" name="Nat. Biotechnol.">
        <title>Reference genome sequence of the model plant Setaria.</title>
        <authorList>
            <person name="Bennetzen J.L."/>
            <person name="Schmutz J."/>
            <person name="Wang H."/>
            <person name="Percifield R."/>
            <person name="Hawkins J."/>
            <person name="Pontaroli A.C."/>
            <person name="Estep M."/>
            <person name="Feng L."/>
            <person name="Vaughn J.N."/>
            <person name="Grimwood J."/>
            <person name="Jenkins J."/>
            <person name="Barry K."/>
            <person name="Lindquist E."/>
            <person name="Hellsten U."/>
            <person name="Deshpande S."/>
            <person name="Wang X."/>
            <person name="Wu X."/>
            <person name="Mitros T."/>
            <person name="Triplett J."/>
            <person name="Yang X."/>
            <person name="Ye C.Y."/>
            <person name="Mauro-Herrera M."/>
            <person name="Wang L."/>
            <person name="Li P."/>
            <person name="Sharma M."/>
            <person name="Sharma R."/>
            <person name="Ronald P.C."/>
            <person name="Panaud O."/>
            <person name="Kellogg E.A."/>
            <person name="Brutnell T.P."/>
            <person name="Doust A.N."/>
            <person name="Tuskan G.A."/>
            <person name="Rokhsar D."/>
            <person name="Devos K.M."/>
        </authorList>
    </citation>
    <scope>NUCLEOTIDE SEQUENCE [LARGE SCALE GENOMIC DNA]</scope>
    <source>
        <strain evidence="3">cv. Yugu1</strain>
    </source>
</reference>
<name>K3ZZG1_SETIT</name>
<dbReference type="InterPro" id="IPR011676">
    <property type="entry name" value="DUF1618"/>
</dbReference>
<evidence type="ECO:0000313" key="3">
    <source>
        <dbReference type="Proteomes" id="UP000004995"/>
    </source>
</evidence>
<dbReference type="Proteomes" id="UP000004995">
    <property type="component" value="Unassembled WGS sequence"/>
</dbReference>
<dbReference type="AlphaFoldDB" id="K3ZZG1"/>
<reference evidence="2" key="2">
    <citation type="submission" date="2018-08" db="UniProtKB">
        <authorList>
            <consortium name="EnsemblPlants"/>
        </authorList>
    </citation>
    <scope>IDENTIFICATION</scope>
    <source>
        <strain evidence="2">Yugu1</strain>
    </source>
</reference>
<evidence type="ECO:0000259" key="1">
    <source>
        <dbReference type="Pfam" id="PF07762"/>
    </source>
</evidence>
<keyword evidence="3" id="KW-1185">Reference proteome</keyword>
<dbReference type="EnsemblPlants" id="KQL23433">
    <property type="protein sequence ID" value="KQL23433"/>
    <property type="gene ID" value="SETIT_031993mg"/>
</dbReference>